<dbReference type="CDD" id="cd09001">
    <property type="entry name" value="GH43_FsAxh1-like"/>
    <property type="match status" value="1"/>
</dbReference>
<dbReference type="GO" id="GO:0005975">
    <property type="term" value="P:carbohydrate metabolic process"/>
    <property type="evidence" value="ECO:0007669"/>
    <property type="project" value="InterPro"/>
</dbReference>
<dbReference type="OrthoDB" id="2139957at2759"/>
<dbReference type="InterPro" id="IPR051795">
    <property type="entry name" value="Glycosyl_Hydrlase_43"/>
</dbReference>
<evidence type="ECO:0000256" key="2">
    <source>
        <dbReference type="ARBA" id="ARBA00022801"/>
    </source>
</evidence>
<dbReference type="EMBL" id="JAGSXJ010000009">
    <property type="protein sequence ID" value="KAH6688413.1"/>
    <property type="molecule type" value="Genomic_DNA"/>
</dbReference>
<dbReference type="PANTHER" id="PTHR42812:SF15">
    <property type="entry name" value="HYDROLASE, PUTATIVE (AFU_ORTHOLOGUE AFUA_2G00930)-RELATED"/>
    <property type="match status" value="1"/>
</dbReference>
<evidence type="ECO:0000313" key="8">
    <source>
        <dbReference type="Proteomes" id="UP000770015"/>
    </source>
</evidence>
<keyword evidence="5" id="KW-0732">Signal</keyword>
<dbReference type="Pfam" id="PF04616">
    <property type="entry name" value="Glyco_hydro_43"/>
    <property type="match status" value="1"/>
</dbReference>
<sequence>MKFLTLLIGALAGAVSVSGARIQRRCDQEPPPSSGNGTFTNPVIYSDFPDNDVFLGPDGAYYFSASNFHFSPGAPILRSMDLVNWDIIGHSIPRHTWSEGYDLPPANPGEDPDSAPVRYRYGTWASSMRYRPSNKLWYWIGCVNFWNSPIFTASDPAGPWKNEGIIDYNGTCYYDNGILIDDDDTMYVVFGNSNIRVAQLDPSGTKQVRMQTVFTQNDVGAGSLEGNRFYKINGLYYILNDQPGGETYIWKSKNVWGPYEAKMLIKDVVSPVPGGNSPHQGSLIETRDGNWYYMSFTWAYPAGRMPVLAPVTWGADGYPVFVKGANGGWGVEYPLPHPDPTGNTQPKKWDRTDTFTGAKLDPSWEWNHNPDESAYQLRSGGGLTLRTASVTDNIYRARNTLTHRTHGIFPRGTVQLDISGMIDGDRAGLAAFRDQTGYLGVHRGAGEEVVLAAMQGAWMDEWSGLNLTMGETVASKTLPVGTEKIWFRVDMDARATGDTTAEFAYSLDGKAFELFGPTYQLYRGWAFFVAYRFGIFNYATKELGGSVVVKSFTAE</sequence>
<proteinExistence type="inferred from homology"/>
<keyword evidence="3 4" id="KW-0326">Glycosidase</keyword>
<evidence type="ECO:0000313" key="7">
    <source>
        <dbReference type="EMBL" id="KAH6688413.1"/>
    </source>
</evidence>
<dbReference type="Pfam" id="PF17851">
    <property type="entry name" value="GH43_C2"/>
    <property type="match status" value="1"/>
</dbReference>
<dbReference type="InterPro" id="IPR023296">
    <property type="entry name" value="Glyco_hydro_beta-prop_sf"/>
</dbReference>
<feature type="signal peptide" evidence="5">
    <location>
        <begin position="1"/>
        <end position="19"/>
    </location>
</feature>
<dbReference type="SUPFAM" id="SSF49899">
    <property type="entry name" value="Concanavalin A-like lectins/glucanases"/>
    <property type="match status" value="1"/>
</dbReference>
<dbReference type="PANTHER" id="PTHR42812">
    <property type="entry name" value="BETA-XYLOSIDASE"/>
    <property type="match status" value="1"/>
</dbReference>
<evidence type="ECO:0000256" key="4">
    <source>
        <dbReference type="RuleBase" id="RU361187"/>
    </source>
</evidence>
<dbReference type="InterPro" id="IPR006710">
    <property type="entry name" value="Glyco_hydro_43"/>
</dbReference>
<dbReference type="SUPFAM" id="SSF75005">
    <property type="entry name" value="Arabinanase/levansucrase/invertase"/>
    <property type="match status" value="1"/>
</dbReference>
<dbReference type="InterPro" id="IPR041542">
    <property type="entry name" value="GH43_C2"/>
</dbReference>
<evidence type="ECO:0000256" key="5">
    <source>
        <dbReference type="SAM" id="SignalP"/>
    </source>
</evidence>
<keyword evidence="2 4" id="KW-0378">Hydrolase</keyword>
<feature type="chain" id="PRO_5040447932" evidence="5">
    <location>
        <begin position="20"/>
        <end position="555"/>
    </location>
</feature>
<reference evidence="7" key="1">
    <citation type="journal article" date="2021" name="Nat. Commun.">
        <title>Genetic determinants of endophytism in the Arabidopsis root mycobiome.</title>
        <authorList>
            <person name="Mesny F."/>
            <person name="Miyauchi S."/>
            <person name="Thiergart T."/>
            <person name="Pickel B."/>
            <person name="Atanasova L."/>
            <person name="Karlsson M."/>
            <person name="Huettel B."/>
            <person name="Barry K.W."/>
            <person name="Haridas S."/>
            <person name="Chen C."/>
            <person name="Bauer D."/>
            <person name="Andreopoulos W."/>
            <person name="Pangilinan J."/>
            <person name="LaButti K."/>
            <person name="Riley R."/>
            <person name="Lipzen A."/>
            <person name="Clum A."/>
            <person name="Drula E."/>
            <person name="Henrissat B."/>
            <person name="Kohler A."/>
            <person name="Grigoriev I.V."/>
            <person name="Martin F.M."/>
            <person name="Hacquard S."/>
        </authorList>
    </citation>
    <scope>NUCLEOTIDE SEQUENCE</scope>
    <source>
        <strain evidence="7">MPI-SDFR-AT-0117</strain>
    </source>
</reference>
<keyword evidence="8" id="KW-1185">Reference proteome</keyword>
<evidence type="ECO:0000256" key="1">
    <source>
        <dbReference type="ARBA" id="ARBA00009865"/>
    </source>
</evidence>
<evidence type="ECO:0000259" key="6">
    <source>
        <dbReference type="Pfam" id="PF17851"/>
    </source>
</evidence>
<evidence type="ECO:0000256" key="3">
    <source>
        <dbReference type="ARBA" id="ARBA00023295"/>
    </source>
</evidence>
<dbReference type="InterPro" id="IPR013320">
    <property type="entry name" value="ConA-like_dom_sf"/>
</dbReference>
<dbReference type="Gene3D" id="2.60.120.200">
    <property type="match status" value="1"/>
</dbReference>
<comment type="similarity">
    <text evidence="1 4">Belongs to the glycosyl hydrolase 43 family.</text>
</comment>
<dbReference type="AlphaFoldDB" id="A0A9P8VBV5"/>
<accession>A0A9P8VBV5</accession>
<comment type="caution">
    <text evidence="7">The sequence shown here is derived from an EMBL/GenBank/DDBJ whole genome shotgun (WGS) entry which is preliminary data.</text>
</comment>
<gene>
    <name evidence="7" type="ORF">F5X68DRAFT_275309</name>
</gene>
<feature type="domain" description="Beta-xylosidase C-terminal Concanavalin A-like" evidence="6">
    <location>
        <begin position="353"/>
        <end position="552"/>
    </location>
</feature>
<organism evidence="7 8">
    <name type="scientific">Plectosphaerella plurivora</name>
    <dbReference type="NCBI Taxonomy" id="936078"/>
    <lineage>
        <taxon>Eukaryota</taxon>
        <taxon>Fungi</taxon>
        <taxon>Dikarya</taxon>
        <taxon>Ascomycota</taxon>
        <taxon>Pezizomycotina</taxon>
        <taxon>Sordariomycetes</taxon>
        <taxon>Hypocreomycetidae</taxon>
        <taxon>Glomerellales</taxon>
        <taxon>Plectosphaerellaceae</taxon>
        <taxon>Plectosphaerella</taxon>
    </lineage>
</organism>
<dbReference type="Gene3D" id="2.115.10.20">
    <property type="entry name" value="Glycosyl hydrolase domain, family 43"/>
    <property type="match status" value="1"/>
</dbReference>
<dbReference type="Proteomes" id="UP000770015">
    <property type="component" value="Unassembled WGS sequence"/>
</dbReference>
<name>A0A9P8VBV5_9PEZI</name>
<protein>
    <submittedName>
        <fullName evidence="7">Glycosyl hydrolase</fullName>
    </submittedName>
</protein>
<dbReference type="GO" id="GO:0004553">
    <property type="term" value="F:hydrolase activity, hydrolyzing O-glycosyl compounds"/>
    <property type="evidence" value="ECO:0007669"/>
    <property type="project" value="InterPro"/>
</dbReference>